<protein>
    <recommendedName>
        <fullName evidence="3">SUKH-4 family immunity protein</fullName>
    </recommendedName>
</protein>
<dbReference type="InterPro" id="IPR025851">
    <property type="entry name" value="SUKH-4"/>
</dbReference>
<organism evidence="1 2">
    <name type="scientific">Streptomyces mesophilus</name>
    <dbReference type="NCBI Taxonomy" id="1775132"/>
    <lineage>
        <taxon>Bacteria</taxon>
        <taxon>Bacillati</taxon>
        <taxon>Actinomycetota</taxon>
        <taxon>Actinomycetes</taxon>
        <taxon>Kitasatosporales</taxon>
        <taxon>Streptomycetaceae</taxon>
        <taxon>Streptomyces</taxon>
    </lineage>
</organism>
<dbReference type="Proteomes" id="UP000481109">
    <property type="component" value="Unassembled WGS sequence"/>
</dbReference>
<name>A0A6G4XEG5_9ACTN</name>
<comment type="caution">
    <text evidence="1">The sequence shown here is derived from an EMBL/GenBank/DDBJ whole genome shotgun (WGS) entry which is preliminary data.</text>
</comment>
<gene>
    <name evidence="1" type="ORF">G6045_05970</name>
</gene>
<accession>A0A6G4XEG5</accession>
<keyword evidence="2" id="KW-1185">Reference proteome</keyword>
<proteinExistence type="predicted"/>
<dbReference type="RefSeq" id="WP_165330744.1">
    <property type="nucleotide sequence ID" value="NZ_JAAKZW010000011.1"/>
</dbReference>
<dbReference type="AlphaFoldDB" id="A0A6G4XEG5"/>
<reference evidence="1 2" key="1">
    <citation type="submission" date="2020-02" db="EMBL/GenBank/DDBJ databases">
        <title>Whole-genome analyses of novel actinobacteria.</title>
        <authorList>
            <person name="Sahin N."/>
            <person name="Tokatli A."/>
        </authorList>
    </citation>
    <scope>NUCLEOTIDE SEQUENCE [LARGE SCALE GENOMIC DNA]</scope>
    <source>
        <strain evidence="1 2">YC504</strain>
    </source>
</reference>
<evidence type="ECO:0000313" key="1">
    <source>
        <dbReference type="EMBL" id="NGO75227.1"/>
    </source>
</evidence>
<dbReference type="EMBL" id="JAAKZW010000011">
    <property type="protein sequence ID" value="NGO75227.1"/>
    <property type="molecule type" value="Genomic_DNA"/>
</dbReference>
<sequence length="184" mass="20935">MNFVVSADEVRAAFGLTGVVYFPRYSSPHHQLNDRTAQLLSGIGLPDTEWFMSKASLRADDSINLRQWYADKGTVPKESHDWLVLAMFADTTLALAPETGTIYALGDSEQGLVCKPLHRDAESLVYALTQFQLLQQELEDSDDEDREERVDALRAHIIAFDPLPFEDEESQWHLTFEEFIDGIW</sequence>
<evidence type="ECO:0000313" key="2">
    <source>
        <dbReference type="Proteomes" id="UP000481109"/>
    </source>
</evidence>
<evidence type="ECO:0008006" key="3">
    <source>
        <dbReference type="Google" id="ProtNLM"/>
    </source>
</evidence>
<dbReference type="Pfam" id="PF14435">
    <property type="entry name" value="SUKH-4"/>
    <property type="match status" value="1"/>
</dbReference>